<feature type="compositionally biased region" description="Polar residues" evidence="3">
    <location>
        <begin position="837"/>
        <end position="847"/>
    </location>
</feature>
<dbReference type="GO" id="GO:0007010">
    <property type="term" value="P:cytoskeleton organization"/>
    <property type="evidence" value="ECO:0007669"/>
    <property type="project" value="TreeGrafter"/>
</dbReference>
<organism evidence="5 6">
    <name type="scientific">Meganyctiphanes norvegica</name>
    <name type="common">Northern krill</name>
    <name type="synonym">Thysanopoda norvegica</name>
    <dbReference type="NCBI Taxonomy" id="48144"/>
    <lineage>
        <taxon>Eukaryota</taxon>
        <taxon>Metazoa</taxon>
        <taxon>Ecdysozoa</taxon>
        <taxon>Arthropoda</taxon>
        <taxon>Crustacea</taxon>
        <taxon>Multicrustacea</taxon>
        <taxon>Malacostraca</taxon>
        <taxon>Eumalacostraca</taxon>
        <taxon>Eucarida</taxon>
        <taxon>Euphausiacea</taxon>
        <taxon>Euphausiidae</taxon>
        <taxon>Meganyctiphanes</taxon>
    </lineage>
</organism>
<dbReference type="Proteomes" id="UP001497623">
    <property type="component" value="Unassembled WGS sequence"/>
</dbReference>
<feature type="compositionally biased region" description="Basic residues" evidence="3">
    <location>
        <begin position="19"/>
        <end position="31"/>
    </location>
</feature>
<dbReference type="PRINTS" id="PR00503">
    <property type="entry name" value="BROMODOMAIN"/>
</dbReference>
<reference evidence="5 6" key="1">
    <citation type="submission" date="2024-05" db="EMBL/GenBank/DDBJ databases">
        <authorList>
            <person name="Wallberg A."/>
        </authorList>
    </citation>
    <scope>NUCLEOTIDE SEQUENCE [LARGE SCALE GENOMIC DNA]</scope>
</reference>
<dbReference type="Gene3D" id="1.20.920.10">
    <property type="entry name" value="Bromodomain-like"/>
    <property type="match status" value="2"/>
</dbReference>
<evidence type="ECO:0000256" key="3">
    <source>
        <dbReference type="SAM" id="MobiDB-lite"/>
    </source>
</evidence>
<dbReference type="CDD" id="cd05529">
    <property type="entry name" value="Bromo_WDR9_I_like"/>
    <property type="match status" value="1"/>
</dbReference>
<dbReference type="InterPro" id="IPR057451">
    <property type="entry name" value="BRWD/PHIP_AD"/>
</dbReference>
<feature type="compositionally biased region" description="Low complexity" evidence="3">
    <location>
        <begin position="696"/>
        <end position="708"/>
    </location>
</feature>
<dbReference type="InterPro" id="IPR001487">
    <property type="entry name" value="Bromodomain"/>
</dbReference>
<keyword evidence="1 2" id="KW-0103">Bromodomain</keyword>
<feature type="compositionally biased region" description="Polar residues" evidence="3">
    <location>
        <begin position="1071"/>
        <end position="1090"/>
    </location>
</feature>
<protein>
    <recommendedName>
        <fullName evidence="4">Bromo domain-containing protein</fullName>
    </recommendedName>
</protein>
<dbReference type="Pfam" id="PF25313">
    <property type="entry name" value="BRWD_AD"/>
    <property type="match status" value="1"/>
</dbReference>
<dbReference type="InterPro" id="IPR018359">
    <property type="entry name" value="Bromodomain_CS"/>
</dbReference>
<feature type="compositionally biased region" description="Acidic residues" evidence="3">
    <location>
        <begin position="1"/>
        <end position="10"/>
    </location>
</feature>
<feature type="region of interest" description="Disordered" evidence="3">
    <location>
        <begin position="528"/>
        <end position="568"/>
    </location>
</feature>
<evidence type="ECO:0000256" key="1">
    <source>
        <dbReference type="ARBA" id="ARBA00023117"/>
    </source>
</evidence>
<name>A0AAV2Q902_MEGNR</name>
<dbReference type="InterPro" id="IPR052060">
    <property type="entry name" value="Bromo_WD_repeat"/>
</dbReference>
<evidence type="ECO:0000313" key="6">
    <source>
        <dbReference type="Proteomes" id="UP001497623"/>
    </source>
</evidence>
<feature type="compositionally biased region" description="Polar residues" evidence="3">
    <location>
        <begin position="780"/>
        <end position="789"/>
    </location>
</feature>
<feature type="compositionally biased region" description="Basic residues" evidence="3">
    <location>
        <begin position="158"/>
        <end position="168"/>
    </location>
</feature>
<feature type="non-terminal residue" evidence="5">
    <location>
        <position position="1142"/>
    </location>
</feature>
<feature type="compositionally biased region" description="Acidic residues" evidence="3">
    <location>
        <begin position="790"/>
        <end position="802"/>
    </location>
</feature>
<proteinExistence type="predicted"/>
<dbReference type="PROSITE" id="PS50014">
    <property type="entry name" value="BROMODOMAIN_2"/>
    <property type="match status" value="2"/>
</dbReference>
<dbReference type="SMART" id="SM00297">
    <property type="entry name" value="BROMO"/>
    <property type="match status" value="2"/>
</dbReference>
<evidence type="ECO:0000259" key="4">
    <source>
        <dbReference type="PROSITE" id="PS50014"/>
    </source>
</evidence>
<sequence>MPEPTIEEVEEKPTPEKKSSRRKGNKQKHSYSTRSVLPANRDESYQRDEDDEHDISGHRDSSVSADIESELGEEEEEPETSSDDDKSTDYSDWTADAGILEPPKRTAHKQKKTPPKRSRRVARNVIGSDEDDDDVDEEKDEEEMDEEEEDEEKEKAIKPKRKGKHRAARPNLTDMANDSLEEVPEEYRPPEWLTETMPKKAPYFPQMGDELIYFMQGHMLYVEAIVSRKKIYSFDDTKLPWRLNDIKLREQEYVKIIGMKYEIKPPRLCCLKLAIMDAGTGRLTDDFFTIKYHDMPDVLDFLILKQTYDQAVKNNWRPGDKFRCIIDDAWWRGTVEYQEPHLPEFPDSMFLCYRVLWDNGERERLSPWDMEPIKEAGEVYETGESVPVTAEEVEELQYHLTADEWVYRDPDLECDRIAYGLAKIMGLSIAEPFLVPVDLNSYPSYAFLIDYPIDLTTIKSRLENRFYRRVNAVQFDVRYIATNTERFNEKGSTIVRQARLVTDLCLELIKDGTMNDPTQLYHELQANYQSPGHSNNEGTDQEVDADGTSSQPSGSKGGKKKNKGDTRPWQQQVKELLKSLFERQDSGPFRYPVDMDQYQDYTEYVTIPMDLTTVREELATGSYSMPHDFAKDVRLIFTNSKNYNINKRSKIYSMTLRLEAYFEDQIKSILDNFKEKESIKELNEYALKSPSGVGFKTKTIKNSKSTSSARQSVNMTSDENSEDEDSISTRRTRRSRLKQLSDDDDSGDDYNPEASSNKSRTNKRNSENSPKKKTGKRLVTRNTGKNVQYNEDDNSDHEDDDYVPFIQKTSSGRTVKPKKRLGESNDSDEESDDESAGPSSNRTNGQISHKGKKGRRHTSDDSDSEVETKKSNGINGYSKKRIKSESEDESDSSNSSDKVSKKSIKKVKLDSSDNSSDESQESKTIFKVREPSPKPQKGGFIPRKIKKEESEVEFDSDELETSSDESEVDKKAKTGGYRRQIGSSVRRARTKCPDGDDVEDLDFVIEHNDKGFIASDDEDVTESSTESTSSSSEDSDVPRRKKKKKKISKKIRSKSSKNKNSTNRGAKKGVSNKSAQKSKTPKNSQNSSTSKKPRAILPNLPTPINTQGQTSYPYNPVNLNSSQNMHVNELRFQGRVIGRVIT</sequence>
<dbReference type="PANTHER" id="PTHR16266:SF17">
    <property type="entry name" value="BRWD3"/>
    <property type="match status" value="1"/>
</dbReference>
<feature type="region of interest" description="Disordered" evidence="3">
    <location>
        <begin position="693"/>
        <end position="1110"/>
    </location>
</feature>
<feature type="compositionally biased region" description="Acidic residues" evidence="3">
    <location>
        <begin position="825"/>
        <end position="835"/>
    </location>
</feature>
<feature type="compositionally biased region" description="Basic residues" evidence="3">
    <location>
        <begin position="1039"/>
        <end position="1057"/>
    </location>
</feature>
<dbReference type="InterPro" id="IPR036427">
    <property type="entry name" value="Bromodomain-like_sf"/>
</dbReference>
<dbReference type="FunFam" id="1.20.920.10:FF:000066">
    <property type="entry name" value="Transcription initiation factor TFIID subunit 1"/>
    <property type="match status" value="2"/>
</dbReference>
<dbReference type="GO" id="GO:0006357">
    <property type="term" value="P:regulation of transcription by RNA polymerase II"/>
    <property type="evidence" value="ECO:0007669"/>
    <property type="project" value="TreeGrafter"/>
</dbReference>
<feature type="compositionally biased region" description="Acidic residues" evidence="3">
    <location>
        <begin position="950"/>
        <end position="967"/>
    </location>
</feature>
<feature type="compositionally biased region" description="Polar residues" evidence="3">
    <location>
        <begin position="528"/>
        <end position="538"/>
    </location>
</feature>
<gene>
    <name evidence="5" type="ORF">MNOR_LOCUS10055</name>
</gene>
<dbReference type="GO" id="GO:0005634">
    <property type="term" value="C:nucleus"/>
    <property type="evidence" value="ECO:0007669"/>
    <property type="project" value="TreeGrafter"/>
</dbReference>
<feature type="compositionally biased region" description="Acidic residues" evidence="3">
    <location>
        <begin position="128"/>
        <end position="152"/>
    </location>
</feature>
<feature type="domain" description="Bromo" evidence="4">
    <location>
        <begin position="581"/>
        <end position="651"/>
    </location>
</feature>
<accession>A0AAV2Q902</accession>
<feature type="domain" description="Bromo" evidence="4">
    <location>
        <begin position="425"/>
        <end position="495"/>
    </location>
</feature>
<comment type="caution">
    <text evidence="5">The sequence shown here is derived from an EMBL/GenBank/DDBJ whole genome shotgun (WGS) entry which is preliminary data.</text>
</comment>
<keyword evidence="6" id="KW-1185">Reference proteome</keyword>
<feature type="compositionally biased region" description="Acidic residues" evidence="3">
    <location>
        <begin position="742"/>
        <end position="751"/>
    </location>
</feature>
<dbReference type="PROSITE" id="PS00633">
    <property type="entry name" value="BROMODOMAIN_1"/>
    <property type="match status" value="1"/>
</dbReference>
<dbReference type="AlphaFoldDB" id="A0AAV2Q902"/>
<dbReference type="GO" id="GO:0008360">
    <property type="term" value="P:regulation of cell shape"/>
    <property type="evidence" value="ECO:0007669"/>
    <property type="project" value="TreeGrafter"/>
</dbReference>
<feature type="compositionally biased region" description="Low complexity" evidence="3">
    <location>
        <begin position="1022"/>
        <end position="1032"/>
    </location>
</feature>
<feature type="region of interest" description="Disordered" evidence="3">
    <location>
        <begin position="1"/>
        <end position="174"/>
    </location>
</feature>
<dbReference type="Pfam" id="PF00439">
    <property type="entry name" value="Bromodomain"/>
    <property type="match status" value="2"/>
</dbReference>
<dbReference type="SUPFAM" id="SSF47370">
    <property type="entry name" value="Bromodomain"/>
    <property type="match status" value="2"/>
</dbReference>
<feature type="compositionally biased region" description="Acidic residues" evidence="3">
    <location>
        <begin position="67"/>
        <end position="82"/>
    </location>
</feature>
<evidence type="ECO:0000313" key="5">
    <source>
        <dbReference type="EMBL" id="CAL4076110.1"/>
    </source>
</evidence>
<evidence type="ECO:0000256" key="2">
    <source>
        <dbReference type="PROSITE-ProRule" id="PRU00035"/>
    </source>
</evidence>
<dbReference type="EMBL" id="CAXKWB010004997">
    <property type="protein sequence ID" value="CAL4076110.1"/>
    <property type="molecule type" value="Genomic_DNA"/>
</dbReference>
<dbReference type="PANTHER" id="PTHR16266">
    <property type="entry name" value="WD REPEAT DOMAIN 9"/>
    <property type="match status" value="1"/>
</dbReference>
<feature type="compositionally biased region" description="Basic residues" evidence="3">
    <location>
        <begin position="105"/>
        <end position="122"/>
    </location>
</feature>